<evidence type="ECO:0008006" key="3">
    <source>
        <dbReference type="Google" id="ProtNLM"/>
    </source>
</evidence>
<accession>A0AAD7G5W4</accession>
<name>A0AAD7G5W4_MYCRO</name>
<proteinExistence type="predicted"/>
<organism evidence="1 2">
    <name type="scientific">Mycena rosella</name>
    <name type="common">Pink bonnet</name>
    <name type="synonym">Agaricus rosellus</name>
    <dbReference type="NCBI Taxonomy" id="1033263"/>
    <lineage>
        <taxon>Eukaryota</taxon>
        <taxon>Fungi</taxon>
        <taxon>Dikarya</taxon>
        <taxon>Basidiomycota</taxon>
        <taxon>Agaricomycotina</taxon>
        <taxon>Agaricomycetes</taxon>
        <taxon>Agaricomycetidae</taxon>
        <taxon>Agaricales</taxon>
        <taxon>Marasmiineae</taxon>
        <taxon>Mycenaceae</taxon>
        <taxon>Mycena</taxon>
    </lineage>
</organism>
<dbReference type="EMBL" id="JARKIE010000187">
    <property type="protein sequence ID" value="KAJ7669602.1"/>
    <property type="molecule type" value="Genomic_DNA"/>
</dbReference>
<keyword evidence="2" id="KW-1185">Reference proteome</keyword>
<dbReference type="AlphaFoldDB" id="A0AAD7G5W4"/>
<protein>
    <recommendedName>
        <fullName evidence="3">Sulfotransferase</fullName>
    </recommendedName>
</protein>
<sequence>MAPTIWIDCRGAKRTVEMQVPVLGFPRTGTTSIQEVLELPGYHDVHHIRSMYENPPEADMWAEAIKARFFGCGTPVAPAQNLVVPALFGPVVTEEGAKARCIEHYESLRWLVPKERLLEYEVKDGWGPLPVCAFLGKDVPAGSSPG</sequence>
<evidence type="ECO:0000313" key="2">
    <source>
        <dbReference type="Proteomes" id="UP001221757"/>
    </source>
</evidence>
<dbReference type="Pfam" id="PF17784">
    <property type="entry name" value="Sulfotransfer_4"/>
    <property type="match status" value="2"/>
</dbReference>
<evidence type="ECO:0000313" key="1">
    <source>
        <dbReference type="EMBL" id="KAJ7669602.1"/>
    </source>
</evidence>
<dbReference type="InterPro" id="IPR027417">
    <property type="entry name" value="P-loop_NTPase"/>
</dbReference>
<dbReference type="PANTHER" id="PTHR36978:SF4">
    <property type="entry name" value="P-LOOP CONTAINING NUCLEOSIDE TRIPHOSPHATE HYDROLASE PROTEIN"/>
    <property type="match status" value="1"/>
</dbReference>
<dbReference type="InterPro" id="IPR040632">
    <property type="entry name" value="Sulfotransfer_4"/>
</dbReference>
<dbReference type="PANTHER" id="PTHR36978">
    <property type="entry name" value="P-LOOP CONTAINING NUCLEOTIDE TRIPHOSPHATE HYDROLASE"/>
    <property type="match status" value="1"/>
</dbReference>
<gene>
    <name evidence="1" type="ORF">B0H17DRAFT_1209671</name>
</gene>
<comment type="caution">
    <text evidence="1">The sequence shown here is derived from an EMBL/GenBank/DDBJ whole genome shotgun (WGS) entry which is preliminary data.</text>
</comment>
<dbReference type="Gene3D" id="3.40.50.300">
    <property type="entry name" value="P-loop containing nucleotide triphosphate hydrolases"/>
    <property type="match status" value="2"/>
</dbReference>
<dbReference type="Proteomes" id="UP001221757">
    <property type="component" value="Unassembled WGS sequence"/>
</dbReference>
<reference evidence="1" key="1">
    <citation type="submission" date="2023-03" db="EMBL/GenBank/DDBJ databases">
        <title>Massive genome expansion in bonnet fungi (Mycena s.s.) driven by repeated elements and novel gene families across ecological guilds.</title>
        <authorList>
            <consortium name="Lawrence Berkeley National Laboratory"/>
            <person name="Harder C.B."/>
            <person name="Miyauchi S."/>
            <person name="Viragh M."/>
            <person name="Kuo A."/>
            <person name="Thoen E."/>
            <person name="Andreopoulos B."/>
            <person name="Lu D."/>
            <person name="Skrede I."/>
            <person name="Drula E."/>
            <person name="Henrissat B."/>
            <person name="Morin E."/>
            <person name="Kohler A."/>
            <person name="Barry K."/>
            <person name="LaButti K."/>
            <person name="Morin E."/>
            <person name="Salamov A."/>
            <person name="Lipzen A."/>
            <person name="Mereny Z."/>
            <person name="Hegedus B."/>
            <person name="Baldrian P."/>
            <person name="Stursova M."/>
            <person name="Weitz H."/>
            <person name="Taylor A."/>
            <person name="Grigoriev I.V."/>
            <person name="Nagy L.G."/>
            <person name="Martin F."/>
            <person name="Kauserud H."/>
        </authorList>
    </citation>
    <scope>NUCLEOTIDE SEQUENCE</scope>
    <source>
        <strain evidence="1">CBHHK067</strain>
    </source>
</reference>